<organism evidence="7 8">
    <name type="scientific">Ramlibacter algicola</name>
    <dbReference type="NCBI Taxonomy" id="2795217"/>
    <lineage>
        <taxon>Bacteria</taxon>
        <taxon>Pseudomonadati</taxon>
        <taxon>Pseudomonadota</taxon>
        <taxon>Betaproteobacteria</taxon>
        <taxon>Burkholderiales</taxon>
        <taxon>Comamonadaceae</taxon>
        <taxon>Ramlibacter</taxon>
    </lineage>
</organism>
<proteinExistence type="predicted"/>
<accession>A0A934USE8</accession>
<gene>
    <name evidence="7" type="ORF">I8E28_13805</name>
</gene>
<dbReference type="Proteomes" id="UP000617041">
    <property type="component" value="Unassembled WGS sequence"/>
</dbReference>
<name>A0A934USE8_9BURK</name>
<keyword evidence="5 6" id="KW-0472">Membrane</keyword>
<protein>
    <submittedName>
        <fullName evidence="7">DedA family protein</fullName>
    </submittedName>
</protein>
<dbReference type="RefSeq" id="WP_200788624.1">
    <property type="nucleotide sequence ID" value="NZ_JAEDAO010000001.1"/>
</dbReference>
<evidence type="ECO:0000256" key="5">
    <source>
        <dbReference type="ARBA" id="ARBA00023136"/>
    </source>
</evidence>
<evidence type="ECO:0000313" key="7">
    <source>
        <dbReference type="EMBL" id="MBK0393668.1"/>
    </source>
</evidence>
<evidence type="ECO:0000256" key="4">
    <source>
        <dbReference type="ARBA" id="ARBA00022989"/>
    </source>
</evidence>
<evidence type="ECO:0000256" key="6">
    <source>
        <dbReference type="SAM" id="Phobius"/>
    </source>
</evidence>
<feature type="transmembrane region" description="Helical" evidence="6">
    <location>
        <begin position="139"/>
        <end position="158"/>
    </location>
</feature>
<evidence type="ECO:0000256" key="1">
    <source>
        <dbReference type="ARBA" id="ARBA00004651"/>
    </source>
</evidence>
<dbReference type="EMBL" id="JAEDAO010000001">
    <property type="protein sequence ID" value="MBK0393668.1"/>
    <property type="molecule type" value="Genomic_DNA"/>
</dbReference>
<dbReference type="AlphaFoldDB" id="A0A934USE8"/>
<dbReference type="PANTHER" id="PTHR42709:SF6">
    <property type="entry name" value="UNDECAPRENYL PHOSPHATE TRANSPORTER A"/>
    <property type="match status" value="1"/>
</dbReference>
<evidence type="ECO:0000256" key="2">
    <source>
        <dbReference type="ARBA" id="ARBA00022475"/>
    </source>
</evidence>
<dbReference type="InterPro" id="IPR051311">
    <property type="entry name" value="DedA_domain"/>
</dbReference>
<feature type="transmembrane region" description="Helical" evidence="6">
    <location>
        <begin position="178"/>
        <end position="197"/>
    </location>
</feature>
<comment type="subcellular location">
    <subcellularLocation>
        <location evidence="1">Cell membrane</location>
        <topology evidence="1">Multi-pass membrane protein</topology>
    </subcellularLocation>
</comment>
<comment type="caution">
    <text evidence="7">The sequence shown here is derived from an EMBL/GenBank/DDBJ whole genome shotgun (WGS) entry which is preliminary data.</text>
</comment>
<evidence type="ECO:0000313" key="8">
    <source>
        <dbReference type="Proteomes" id="UP000617041"/>
    </source>
</evidence>
<sequence>MGEVLAFLQSLQGAPAYALVFAALAASGFGLPVNEDLLVVVAAALTLRGVMDPVLLAVVAWLGVMTADLLVVHWGRLLGTRVLEHPRLARLLPPRRLAQLQGRMQRWGPGYLAAVRFLPGLRSPMLFAAGSLRVPSRQVLLFDGGAGAIELPLLIAVVRTIGTNWEDILAALQRHPGLAVACALAAVAIAASAWWWLRRRKRAMQ</sequence>
<reference evidence="7" key="1">
    <citation type="submission" date="2020-12" db="EMBL/GenBank/DDBJ databases">
        <title>Ramlibacter sp. nov., isolated from a freshwater alga, Cryptomonas.</title>
        <authorList>
            <person name="Kim H.M."/>
            <person name="Jeon C.O."/>
        </authorList>
    </citation>
    <scope>NUCLEOTIDE SEQUENCE</scope>
    <source>
        <strain evidence="7">CrO1</strain>
    </source>
</reference>
<feature type="transmembrane region" description="Helical" evidence="6">
    <location>
        <begin position="54"/>
        <end position="72"/>
    </location>
</feature>
<evidence type="ECO:0000256" key="3">
    <source>
        <dbReference type="ARBA" id="ARBA00022692"/>
    </source>
</evidence>
<keyword evidence="4 6" id="KW-1133">Transmembrane helix</keyword>
<keyword evidence="2" id="KW-1003">Cell membrane</keyword>
<dbReference type="GO" id="GO:0005886">
    <property type="term" value="C:plasma membrane"/>
    <property type="evidence" value="ECO:0007669"/>
    <property type="project" value="UniProtKB-SubCell"/>
</dbReference>
<dbReference type="PANTHER" id="PTHR42709">
    <property type="entry name" value="ALKALINE PHOSPHATASE LIKE PROTEIN"/>
    <property type="match status" value="1"/>
</dbReference>
<keyword evidence="3 6" id="KW-0812">Transmembrane</keyword>
<keyword evidence="8" id="KW-1185">Reference proteome</keyword>